<dbReference type="AlphaFoldDB" id="A0A8H5F3W3"/>
<dbReference type="Proteomes" id="UP000567179">
    <property type="component" value="Unassembled WGS sequence"/>
</dbReference>
<dbReference type="EMBL" id="JAACJJ010000028">
    <property type="protein sequence ID" value="KAF5322885.1"/>
    <property type="molecule type" value="Genomic_DNA"/>
</dbReference>
<dbReference type="GO" id="GO:0016042">
    <property type="term" value="P:lipid catabolic process"/>
    <property type="evidence" value="ECO:0007669"/>
    <property type="project" value="UniProtKB-KW"/>
</dbReference>
<dbReference type="Pfam" id="PF03403">
    <property type="entry name" value="PAF-AH_p_II"/>
    <property type="match status" value="1"/>
</dbReference>
<dbReference type="OrthoDB" id="2363873at2759"/>
<dbReference type="SUPFAM" id="SSF53474">
    <property type="entry name" value="alpha/beta-Hydrolases"/>
    <property type="match status" value="1"/>
</dbReference>
<keyword evidence="4" id="KW-0443">Lipid metabolism</keyword>
<proteinExistence type="predicted"/>
<keyword evidence="2" id="KW-0378">Hydrolase</keyword>
<gene>
    <name evidence="6" type="ORF">D9619_000626</name>
</gene>
<organism evidence="6 7">
    <name type="scientific">Psilocybe cf. subviscida</name>
    <dbReference type="NCBI Taxonomy" id="2480587"/>
    <lineage>
        <taxon>Eukaryota</taxon>
        <taxon>Fungi</taxon>
        <taxon>Dikarya</taxon>
        <taxon>Basidiomycota</taxon>
        <taxon>Agaricomycotina</taxon>
        <taxon>Agaricomycetes</taxon>
        <taxon>Agaricomycetidae</taxon>
        <taxon>Agaricales</taxon>
        <taxon>Agaricineae</taxon>
        <taxon>Strophariaceae</taxon>
        <taxon>Psilocybe</taxon>
    </lineage>
</organism>
<dbReference type="PANTHER" id="PTHR10272">
    <property type="entry name" value="PLATELET-ACTIVATING FACTOR ACETYLHYDROLASE"/>
    <property type="match status" value="1"/>
</dbReference>
<evidence type="ECO:0000256" key="2">
    <source>
        <dbReference type="ARBA" id="ARBA00022801"/>
    </source>
</evidence>
<evidence type="ECO:0000256" key="5">
    <source>
        <dbReference type="SAM" id="MobiDB-lite"/>
    </source>
</evidence>
<accession>A0A8H5F3W3</accession>
<evidence type="ECO:0000256" key="3">
    <source>
        <dbReference type="ARBA" id="ARBA00022963"/>
    </source>
</evidence>
<keyword evidence="3" id="KW-0442">Lipid degradation</keyword>
<name>A0A8H5F3W3_9AGAR</name>
<dbReference type="EC" id="3.1.1.47" evidence="1"/>
<evidence type="ECO:0000256" key="4">
    <source>
        <dbReference type="ARBA" id="ARBA00023098"/>
    </source>
</evidence>
<protein>
    <recommendedName>
        <fullName evidence="1">1-alkyl-2-acetylglycerophosphocholine esterase</fullName>
        <ecNumber evidence="1">3.1.1.47</ecNumber>
    </recommendedName>
</protein>
<reference evidence="6 7" key="1">
    <citation type="journal article" date="2020" name="ISME J.">
        <title>Uncovering the hidden diversity of litter-decomposition mechanisms in mushroom-forming fungi.</title>
        <authorList>
            <person name="Floudas D."/>
            <person name="Bentzer J."/>
            <person name="Ahren D."/>
            <person name="Johansson T."/>
            <person name="Persson P."/>
            <person name="Tunlid A."/>
        </authorList>
    </citation>
    <scope>NUCLEOTIDE SEQUENCE [LARGE SCALE GENOMIC DNA]</scope>
    <source>
        <strain evidence="6 7">CBS 101986</strain>
    </source>
</reference>
<keyword evidence="7" id="KW-1185">Reference proteome</keyword>
<evidence type="ECO:0000256" key="1">
    <source>
        <dbReference type="ARBA" id="ARBA00013201"/>
    </source>
</evidence>
<feature type="region of interest" description="Disordered" evidence="5">
    <location>
        <begin position="190"/>
        <end position="213"/>
    </location>
</feature>
<dbReference type="InterPro" id="IPR029058">
    <property type="entry name" value="AB_hydrolase_fold"/>
</dbReference>
<comment type="caution">
    <text evidence="6">The sequence shown here is derived from an EMBL/GenBank/DDBJ whole genome shotgun (WGS) entry which is preliminary data.</text>
</comment>
<sequence length="334" mass="36626">MDWEEAGLPTAASGKVVLAIEHRDGTGTVCLPRAWTNGQKGKPRTLLYLKENNVHLDDSSSIDTHPMPLRGQQLAFRHEEVYITYSTFIRFMQGDPTLQFDTIDSSSYDRQSWTASNEGLPLVKYDSDVSLTGHSFGGCTVLSLLSNKPLDGYPPLNVERAVVLDPWLEPLPTPGPLPYINSASSGEAAAKSSLEDATSSNAGDASGSDFESKTGHSKMLVINSETFTLWKDHYARLKESMAQWGPGGGRILTLVDSVHVSFSDFPILPVFKKKHARPMLETITSLSLAFLEDNLDNKLKELPTTPMEIKVIGVKKDGKPKRKLIGNPGDIIED</sequence>
<evidence type="ECO:0000313" key="7">
    <source>
        <dbReference type="Proteomes" id="UP000567179"/>
    </source>
</evidence>
<dbReference type="GO" id="GO:0003847">
    <property type="term" value="F:1-alkyl-2-acetylglycerophosphocholine esterase activity"/>
    <property type="evidence" value="ECO:0007669"/>
    <property type="project" value="UniProtKB-EC"/>
</dbReference>
<dbReference type="Gene3D" id="3.40.50.1820">
    <property type="entry name" value="alpha/beta hydrolase"/>
    <property type="match status" value="1"/>
</dbReference>
<evidence type="ECO:0000313" key="6">
    <source>
        <dbReference type="EMBL" id="KAF5322885.1"/>
    </source>
</evidence>
<dbReference type="PANTHER" id="PTHR10272:SF0">
    <property type="entry name" value="PLATELET-ACTIVATING FACTOR ACETYLHYDROLASE"/>
    <property type="match status" value="1"/>
</dbReference>